<protein>
    <recommendedName>
        <fullName evidence="6">RNA methyltransferase</fullName>
        <ecNumber evidence="6">2.1.1.-</ecNumber>
    </recommendedName>
</protein>
<evidence type="ECO:0000256" key="3">
    <source>
        <dbReference type="ARBA" id="ARBA00022679"/>
    </source>
</evidence>
<evidence type="ECO:0000256" key="1">
    <source>
        <dbReference type="ARBA" id="ARBA00008361"/>
    </source>
</evidence>
<dbReference type="InterPro" id="IPR010675">
    <property type="entry name" value="Bin3_C"/>
</dbReference>
<dbReference type="EMBL" id="CAXIEN010000370">
    <property type="protein sequence ID" value="CAL1295402.1"/>
    <property type="molecule type" value="Genomic_DNA"/>
</dbReference>
<name>A0AAV2BGN6_9ARAC</name>
<dbReference type="Pfam" id="PF13847">
    <property type="entry name" value="Methyltransf_31"/>
    <property type="match status" value="1"/>
</dbReference>
<sequence length="350" mass="40704">MSPPNRVSPSHCPKPFNNSEMSDPKITFGKRQQASYNKDGSAICEKWSNKKRKASKQMQKNNKKKAEAFKFRFGNYHQYYGYRNQGQQDNRISCMKREWFNDNDVLDIGCNAGHFTLAIAKYFSPRSIIGVDIDKELVKMAMKNTRHYINSDDINDDDFPISFPITYGPVAQALDPKGRYESCNFPFNVQFLQGNFILSSDELVEMQEELFDTILCLSLTKWIHLNWGDIGIKRLFRRIFRQLKPGGNLILEAQVFQSYAKKKKLTEDLYKHYKEIQLFPEMFNEYLVKEVGFETCMLIDTPSHSSQGFSRPIYLFTKAGVVKKKPRHIIYNFSSEESCNDSDVEQLLSD</sequence>
<dbReference type="GO" id="GO:0017069">
    <property type="term" value="F:snRNA binding"/>
    <property type="evidence" value="ECO:0007669"/>
    <property type="project" value="TreeGrafter"/>
</dbReference>
<dbReference type="SUPFAM" id="SSF53335">
    <property type="entry name" value="S-adenosyl-L-methionine-dependent methyltransferases"/>
    <property type="match status" value="1"/>
</dbReference>
<accession>A0AAV2BGN6</accession>
<organism evidence="9 10">
    <name type="scientific">Larinioides sclopetarius</name>
    <dbReference type="NCBI Taxonomy" id="280406"/>
    <lineage>
        <taxon>Eukaryota</taxon>
        <taxon>Metazoa</taxon>
        <taxon>Ecdysozoa</taxon>
        <taxon>Arthropoda</taxon>
        <taxon>Chelicerata</taxon>
        <taxon>Arachnida</taxon>
        <taxon>Araneae</taxon>
        <taxon>Araneomorphae</taxon>
        <taxon>Entelegynae</taxon>
        <taxon>Araneoidea</taxon>
        <taxon>Araneidae</taxon>
        <taxon>Larinioides</taxon>
    </lineage>
</organism>
<dbReference type="GO" id="GO:0008171">
    <property type="term" value="F:O-methyltransferase activity"/>
    <property type="evidence" value="ECO:0007669"/>
    <property type="project" value="UniProtKB-UniRule"/>
</dbReference>
<evidence type="ECO:0000259" key="8">
    <source>
        <dbReference type="PROSITE" id="PS51515"/>
    </source>
</evidence>
<dbReference type="AlphaFoldDB" id="A0AAV2BGN6"/>
<evidence type="ECO:0000313" key="10">
    <source>
        <dbReference type="Proteomes" id="UP001497382"/>
    </source>
</evidence>
<dbReference type="InterPro" id="IPR024160">
    <property type="entry name" value="BIN3_SAM-bd_dom"/>
</dbReference>
<proteinExistence type="inferred from homology"/>
<dbReference type="PANTHER" id="PTHR12315:SF0">
    <property type="entry name" value="7SK SNRNA METHYLPHOSPHATE CAPPING ENZYME"/>
    <property type="match status" value="1"/>
</dbReference>
<dbReference type="Gene3D" id="3.40.50.150">
    <property type="entry name" value="Vaccinia Virus protein VP39"/>
    <property type="match status" value="1"/>
</dbReference>
<dbReference type="EC" id="2.1.1.-" evidence="6"/>
<keyword evidence="2 6" id="KW-0489">Methyltransferase</keyword>
<dbReference type="InterPro" id="IPR029063">
    <property type="entry name" value="SAM-dependent_MTases_sf"/>
</dbReference>
<evidence type="ECO:0000313" key="9">
    <source>
        <dbReference type="EMBL" id="CAL1295402.1"/>
    </source>
</evidence>
<dbReference type="GO" id="GO:0008173">
    <property type="term" value="F:RNA methyltransferase activity"/>
    <property type="evidence" value="ECO:0007669"/>
    <property type="project" value="UniProtKB-UniRule"/>
</dbReference>
<gene>
    <name evidence="9" type="ORF">LARSCL_LOCUS19259</name>
</gene>
<feature type="region of interest" description="Disordered" evidence="7">
    <location>
        <begin position="1"/>
        <end position="25"/>
    </location>
</feature>
<comment type="similarity">
    <text evidence="1 6">Belongs to the methyltransferase superfamily.</text>
</comment>
<dbReference type="GO" id="GO:0040031">
    <property type="term" value="P:snRNA modification"/>
    <property type="evidence" value="ECO:0007669"/>
    <property type="project" value="TreeGrafter"/>
</dbReference>
<dbReference type="InterPro" id="IPR025714">
    <property type="entry name" value="Methyltranfer_dom"/>
</dbReference>
<dbReference type="GO" id="GO:0032259">
    <property type="term" value="P:methylation"/>
    <property type="evidence" value="ECO:0007669"/>
    <property type="project" value="UniProtKB-KW"/>
</dbReference>
<feature type="domain" description="Bin3-type SAM" evidence="8">
    <location>
        <begin position="89"/>
        <end position="321"/>
    </location>
</feature>
<dbReference type="CDD" id="cd02440">
    <property type="entry name" value="AdoMet_MTases"/>
    <property type="match status" value="1"/>
</dbReference>
<dbReference type="Pfam" id="PF06859">
    <property type="entry name" value="Bin3"/>
    <property type="match status" value="1"/>
</dbReference>
<evidence type="ECO:0000256" key="6">
    <source>
        <dbReference type="RuleBase" id="RU367087"/>
    </source>
</evidence>
<reference evidence="9 10" key="1">
    <citation type="submission" date="2024-04" db="EMBL/GenBank/DDBJ databases">
        <authorList>
            <person name="Rising A."/>
            <person name="Reimegard J."/>
            <person name="Sonavane S."/>
            <person name="Akerstrom W."/>
            <person name="Nylinder S."/>
            <person name="Hedman E."/>
            <person name="Kallberg Y."/>
        </authorList>
    </citation>
    <scope>NUCLEOTIDE SEQUENCE [LARGE SCALE GENOMIC DNA]</scope>
</reference>
<evidence type="ECO:0000256" key="7">
    <source>
        <dbReference type="SAM" id="MobiDB-lite"/>
    </source>
</evidence>
<dbReference type="PANTHER" id="PTHR12315">
    <property type="entry name" value="BICOID-INTERACTING PROTEIN RELATED"/>
    <property type="match status" value="1"/>
</dbReference>
<dbReference type="Proteomes" id="UP001497382">
    <property type="component" value="Unassembled WGS sequence"/>
</dbReference>
<keyword evidence="10" id="KW-1185">Reference proteome</keyword>
<comment type="caution">
    <text evidence="9">The sequence shown here is derived from an EMBL/GenBank/DDBJ whole genome shotgun (WGS) entry which is preliminary data.</text>
</comment>
<dbReference type="PROSITE" id="PS51515">
    <property type="entry name" value="BIN3_SAM"/>
    <property type="match status" value="1"/>
</dbReference>
<evidence type="ECO:0000256" key="4">
    <source>
        <dbReference type="ARBA" id="ARBA00022691"/>
    </source>
</evidence>
<keyword evidence="3 6" id="KW-0808">Transferase</keyword>
<keyword evidence="4 5" id="KW-0949">S-adenosyl-L-methionine</keyword>
<evidence type="ECO:0000256" key="5">
    <source>
        <dbReference type="PROSITE-ProRule" id="PRU00848"/>
    </source>
</evidence>
<dbReference type="InterPro" id="IPR039772">
    <property type="entry name" value="Bin3-like"/>
</dbReference>
<evidence type="ECO:0000256" key="2">
    <source>
        <dbReference type="ARBA" id="ARBA00022603"/>
    </source>
</evidence>